<gene>
    <name evidence="2" type="ORF">Ocin01_20159</name>
</gene>
<feature type="non-terminal residue" evidence="2">
    <location>
        <position position="85"/>
    </location>
</feature>
<evidence type="ECO:0000313" key="2">
    <source>
        <dbReference type="EMBL" id="ODM86523.1"/>
    </source>
</evidence>
<keyword evidence="3" id="KW-1185">Reference proteome</keyword>
<comment type="caution">
    <text evidence="2">The sequence shown here is derived from an EMBL/GenBank/DDBJ whole genome shotgun (WGS) entry which is preliminary data.</text>
</comment>
<protein>
    <submittedName>
        <fullName evidence="2">Uncharacterized protein</fullName>
    </submittedName>
</protein>
<evidence type="ECO:0000313" key="3">
    <source>
        <dbReference type="Proteomes" id="UP000094527"/>
    </source>
</evidence>
<accession>A0A1D2M0N7</accession>
<reference evidence="2 3" key="1">
    <citation type="journal article" date="2016" name="Genome Biol. Evol.">
        <title>Gene Family Evolution Reflects Adaptation to Soil Environmental Stressors in the Genome of the Collembolan Orchesella cincta.</title>
        <authorList>
            <person name="Faddeeva-Vakhrusheva A."/>
            <person name="Derks M.F."/>
            <person name="Anvar S.Y."/>
            <person name="Agamennone V."/>
            <person name="Suring W."/>
            <person name="Smit S."/>
            <person name="van Straalen N.M."/>
            <person name="Roelofs D."/>
        </authorList>
    </citation>
    <scope>NUCLEOTIDE SEQUENCE [LARGE SCALE GENOMIC DNA]</scope>
    <source>
        <tissue evidence="2">Mixed pool</tissue>
    </source>
</reference>
<dbReference type="AlphaFoldDB" id="A0A1D2M0N7"/>
<feature type="region of interest" description="Disordered" evidence="1">
    <location>
        <begin position="64"/>
        <end position="85"/>
    </location>
</feature>
<sequence>MSFMGATSNSDSLRSGWKVSSTLKPSLKNSPLFAAPTSPPTSLPSNLPLQLLLLNETSHVLQQIINEDSRDGQENQGLGHESQLQ</sequence>
<dbReference type="Proteomes" id="UP000094527">
    <property type="component" value="Unassembled WGS sequence"/>
</dbReference>
<proteinExistence type="predicted"/>
<organism evidence="2 3">
    <name type="scientific">Orchesella cincta</name>
    <name type="common">Springtail</name>
    <name type="synonym">Podura cincta</name>
    <dbReference type="NCBI Taxonomy" id="48709"/>
    <lineage>
        <taxon>Eukaryota</taxon>
        <taxon>Metazoa</taxon>
        <taxon>Ecdysozoa</taxon>
        <taxon>Arthropoda</taxon>
        <taxon>Hexapoda</taxon>
        <taxon>Collembola</taxon>
        <taxon>Entomobryomorpha</taxon>
        <taxon>Entomobryoidea</taxon>
        <taxon>Orchesellidae</taxon>
        <taxon>Orchesellinae</taxon>
        <taxon>Orchesella</taxon>
    </lineage>
</organism>
<evidence type="ECO:0000256" key="1">
    <source>
        <dbReference type="SAM" id="MobiDB-lite"/>
    </source>
</evidence>
<dbReference type="EMBL" id="LJIJ01008476">
    <property type="protein sequence ID" value="ODM86523.1"/>
    <property type="molecule type" value="Genomic_DNA"/>
</dbReference>
<name>A0A1D2M0N7_ORCCI</name>